<keyword evidence="6" id="KW-0929">Antimicrobial</keyword>
<organism evidence="8">
    <name type="scientific">Ailuropoda melanoleuca</name>
    <name type="common">Giant panda</name>
    <dbReference type="NCBI Taxonomy" id="9646"/>
    <lineage>
        <taxon>Eukaryota</taxon>
        <taxon>Metazoa</taxon>
        <taxon>Chordata</taxon>
        <taxon>Craniata</taxon>
        <taxon>Vertebrata</taxon>
        <taxon>Euteleostomi</taxon>
        <taxon>Mammalia</taxon>
        <taxon>Eutheria</taxon>
        <taxon>Laurasiatheria</taxon>
        <taxon>Carnivora</taxon>
        <taxon>Caniformia</taxon>
        <taxon>Ursidae</taxon>
        <taxon>Ailuropoda</taxon>
    </lineage>
</organism>
<dbReference type="InterPro" id="IPR025933">
    <property type="entry name" value="Beta_defensin_dom"/>
</dbReference>
<accession>D2I428</accession>
<evidence type="ECO:0000256" key="4">
    <source>
        <dbReference type="ARBA" id="ARBA00022729"/>
    </source>
</evidence>
<protein>
    <recommendedName>
        <fullName evidence="6">Beta-defensin</fullName>
    </recommendedName>
</protein>
<keyword evidence="6" id="KW-0211">Defensin</keyword>
<dbReference type="HOGENOM" id="CLU_2757177_0_0_1"/>
<evidence type="ECO:0000313" key="8">
    <source>
        <dbReference type="EMBL" id="EFB20621.1"/>
    </source>
</evidence>
<keyword evidence="6" id="KW-0044">Antibiotic</keyword>
<evidence type="ECO:0000256" key="6">
    <source>
        <dbReference type="RuleBase" id="RU231113"/>
    </source>
</evidence>
<evidence type="ECO:0000259" key="7">
    <source>
        <dbReference type="Pfam" id="PF13841"/>
    </source>
</evidence>
<comment type="function">
    <text evidence="6">Has antibacterial activity.</text>
</comment>
<feature type="non-terminal residue" evidence="8">
    <location>
        <position position="45"/>
    </location>
</feature>
<sequence>ARGGIHREMQCQRMDGRCEAECLSFEVKIGGCRAELTPFCCKKNK</sequence>
<dbReference type="GO" id="GO:0005576">
    <property type="term" value="C:extracellular region"/>
    <property type="evidence" value="ECO:0007669"/>
    <property type="project" value="UniProtKB-SubCell"/>
</dbReference>
<keyword evidence="3 6" id="KW-0964">Secreted</keyword>
<feature type="non-terminal residue" evidence="8">
    <location>
        <position position="1"/>
    </location>
</feature>
<evidence type="ECO:0000256" key="3">
    <source>
        <dbReference type="ARBA" id="ARBA00022525"/>
    </source>
</evidence>
<comment type="similarity">
    <text evidence="2 6">Belongs to the beta-defensin family.</text>
</comment>
<dbReference type="AlphaFoldDB" id="D2I428"/>
<gene>
    <name evidence="8" type="ORF">PANDA_020319</name>
</gene>
<keyword evidence="5" id="KW-1015">Disulfide bond</keyword>
<feature type="domain" description="Beta-defensin" evidence="7">
    <location>
        <begin position="11"/>
        <end position="41"/>
    </location>
</feature>
<reference evidence="8" key="1">
    <citation type="journal article" date="2010" name="Nature">
        <title>The sequence and de novo assembly of the giant panda genome.</title>
        <authorList>
            <person name="Li R."/>
            <person name="Fan W."/>
            <person name="Tian G."/>
            <person name="Zhu H."/>
            <person name="He L."/>
            <person name="Cai J."/>
            <person name="Huang Q."/>
            <person name="Cai Q."/>
            <person name="Li B."/>
            <person name="Bai Y."/>
            <person name="Zhang Z."/>
            <person name="Zhang Y."/>
            <person name="Wang W."/>
            <person name="Li J."/>
            <person name="Wei F."/>
            <person name="Li H."/>
            <person name="Jian M."/>
            <person name="Li J."/>
            <person name="Zhang Z."/>
            <person name="Nielsen R."/>
            <person name="Li D."/>
            <person name="Gu W."/>
            <person name="Yang Z."/>
            <person name="Xuan Z."/>
            <person name="Ryder O.A."/>
            <person name="Leung F.C."/>
            <person name="Zhou Y."/>
            <person name="Cao J."/>
            <person name="Sun X."/>
            <person name="Fu Y."/>
            <person name="Fang X."/>
            <person name="Guo X."/>
            <person name="Wang B."/>
            <person name="Hou R."/>
            <person name="Shen F."/>
            <person name="Mu B."/>
            <person name="Ni P."/>
            <person name="Lin R."/>
            <person name="Qian W."/>
            <person name="Wang G."/>
            <person name="Yu C."/>
            <person name="Nie W."/>
            <person name="Wang J."/>
            <person name="Wu Z."/>
            <person name="Liang H."/>
            <person name="Min J."/>
            <person name="Wu Q."/>
            <person name="Cheng S."/>
            <person name="Ruan J."/>
            <person name="Wang M."/>
            <person name="Shi Z."/>
            <person name="Wen M."/>
            <person name="Liu B."/>
            <person name="Ren X."/>
            <person name="Zheng H."/>
            <person name="Dong D."/>
            <person name="Cook K."/>
            <person name="Shan G."/>
            <person name="Zhang H."/>
            <person name="Kosiol C."/>
            <person name="Xie X."/>
            <person name="Lu Z."/>
            <person name="Zheng H."/>
            <person name="Li Y."/>
            <person name="Steiner C.C."/>
            <person name="Lam T.T."/>
            <person name="Lin S."/>
            <person name="Zhang Q."/>
            <person name="Li G."/>
            <person name="Tian J."/>
            <person name="Gong T."/>
            <person name="Liu H."/>
            <person name="Zhang D."/>
            <person name="Fang L."/>
            <person name="Ye C."/>
            <person name="Zhang J."/>
            <person name="Hu W."/>
            <person name="Xu A."/>
            <person name="Ren Y."/>
            <person name="Zhang G."/>
            <person name="Bruford M.W."/>
            <person name="Li Q."/>
            <person name="Ma L."/>
            <person name="Guo Y."/>
            <person name="An N."/>
            <person name="Hu Y."/>
            <person name="Zheng Y."/>
            <person name="Shi Y."/>
            <person name="Li Z."/>
            <person name="Liu Q."/>
            <person name="Chen Y."/>
            <person name="Zhao J."/>
            <person name="Qu N."/>
            <person name="Zhao S."/>
            <person name="Tian F."/>
            <person name="Wang X."/>
            <person name="Wang H."/>
            <person name="Xu L."/>
            <person name="Liu X."/>
            <person name="Vinar T."/>
            <person name="Wang Y."/>
            <person name="Lam T.W."/>
            <person name="Yiu S.M."/>
            <person name="Liu S."/>
            <person name="Zhang H."/>
            <person name="Li D."/>
            <person name="Huang Y."/>
            <person name="Wang X."/>
            <person name="Yang G."/>
            <person name="Jiang Z."/>
            <person name="Wang J."/>
            <person name="Qin N."/>
            <person name="Li L."/>
            <person name="Li J."/>
            <person name="Bolund L."/>
            <person name="Kristiansen K."/>
            <person name="Wong G.K."/>
            <person name="Olson M."/>
            <person name="Zhang X."/>
            <person name="Li S."/>
            <person name="Yang H."/>
            <person name="Wang J."/>
            <person name="Wang J."/>
        </authorList>
    </citation>
    <scope>NUCLEOTIDE SEQUENCE [LARGE SCALE GENOMIC DNA]</scope>
</reference>
<proteinExistence type="inferred from homology"/>
<keyword evidence="4" id="KW-0732">Signal</keyword>
<evidence type="ECO:0000256" key="2">
    <source>
        <dbReference type="ARBA" id="ARBA00007371"/>
    </source>
</evidence>
<dbReference type="EMBL" id="GL194420">
    <property type="protein sequence ID" value="EFB20621.1"/>
    <property type="molecule type" value="Genomic_DNA"/>
</dbReference>
<name>D2I428_AILME</name>
<comment type="subcellular location">
    <subcellularLocation>
        <location evidence="1 6">Secreted</location>
    </subcellularLocation>
</comment>
<evidence type="ECO:0000256" key="5">
    <source>
        <dbReference type="ARBA" id="ARBA00023157"/>
    </source>
</evidence>
<dbReference type="Pfam" id="PF13841">
    <property type="entry name" value="Defensin_beta_2"/>
    <property type="match status" value="1"/>
</dbReference>
<evidence type="ECO:0000256" key="1">
    <source>
        <dbReference type="ARBA" id="ARBA00004613"/>
    </source>
</evidence>
<dbReference type="GO" id="GO:0045087">
    <property type="term" value="P:innate immune response"/>
    <property type="evidence" value="ECO:0007669"/>
    <property type="project" value="InterPro"/>
</dbReference>
<dbReference type="GO" id="GO:0042742">
    <property type="term" value="P:defense response to bacterium"/>
    <property type="evidence" value="ECO:0007669"/>
    <property type="project" value="UniProtKB-UniRule"/>
</dbReference>
<dbReference type="InParanoid" id="D2I428"/>